<protein>
    <submittedName>
        <fullName evidence="3">Uncharacterized protein</fullName>
    </submittedName>
</protein>
<feature type="transmembrane region" description="Helical" evidence="2">
    <location>
        <begin position="669"/>
        <end position="688"/>
    </location>
</feature>
<evidence type="ECO:0000256" key="2">
    <source>
        <dbReference type="SAM" id="Phobius"/>
    </source>
</evidence>
<sequence>MTSLSRPEPPDAVPALESPDARAWAQRVPVALLRTLVVVGVLVCAGTAATVDETLTTTAADIEDPGYVLVSVLQSVWFASVALVLVVPLLGTAIAAAGMLLTAQSPDLHAGVPELWWAAGTVLAVLATADAVTRLRQRALAHVWARGPRAALRRPVVPDGVRDALVRPRWSRVAGGAAALLVGAGFVALYVHDSSAAVEFRRDALVARTTVDTVNDDVTEATVVVGRTRYRVPLPVTYPEPGDAVEVRYDPATGRAEMVDDAFDPTLAFLPALTGLLLGLALLGTERARTRRLHDLLTQPGSALRVRGSWSARDAGVRLYAVDDGTRPFAVAPRLLAVLDDREGDPRGPGHGVDHAGTYGDHADDGWDDHDHDSDDDDGEDLGPQADVTALSDDELLALARRLADAPDPEAVADADLRPGPAAVSGWDLTTMTVVGLRHDGAPVAVLEDLGVWHVSRSGVRGPRGRLRLRAAVDPGAGHAAGPVPRDPADGPRTLGWAPEADASLPDRLAQRRDAAWERFARRTGRVLPWLAVPVLWGSLHWLLGEDGGSAWRLLTVAAAPAVGWSWSLLGQAYLDVRPGWLHVRGRFRDQLVAWPRVTSVAVDDEALVVRLDHDRPAAADALLFAVHPDALPLTRDRAAAPLVAERLLRARQEGHDARPPWVRSRPSTPVLVGLAWAAAIVLALLTAR</sequence>
<dbReference type="EMBL" id="AXNT01000004">
    <property type="protein sequence ID" value="KGM03818.1"/>
    <property type="molecule type" value="Genomic_DNA"/>
</dbReference>
<feature type="transmembrane region" description="Helical" evidence="2">
    <location>
        <begin position="76"/>
        <end position="103"/>
    </location>
</feature>
<feature type="transmembrane region" description="Helical" evidence="2">
    <location>
        <begin position="550"/>
        <end position="570"/>
    </location>
</feature>
<feature type="region of interest" description="Disordered" evidence="1">
    <location>
        <begin position="474"/>
        <end position="500"/>
    </location>
</feature>
<feature type="transmembrane region" description="Helical" evidence="2">
    <location>
        <begin position="527"/>
        <end position="544"/>
    </location>
</feature>
<reference evidence="3 4" key="1">
    <citation type="submission" date="2013-10" db="EMBL/GenBank/DDBJ databases">
        <authorList>
            <person name="Wang G."/>
            <person name="Zhuang W."/>
        </authorList>
    </citation>
    <scope>NUCLEOTIDE SEQUENCE [LARGE SCALE GENOMIC DNA]</scope>
    <source>
        <strain evidence="3 4">DSM 20118</strain>
    </source>
</reference>
<feature type="region of interest" description="Disordered" evidence="1">
    <location>
        <begin position="341"/>
        <end position="386"/>
    </location>
</feature>
<feature type="transmembrane region" description="Helical" evidence="2">
    <location>
        <begin position="173"/>
        <end position="191"/>
    </location>
</feature>
<keyword evidence="2" id="KW-1133">Transmembrane helix</keyword>
<accession>A0A0A0BCA3</accession>
<feature type="transmembrane region" description="Helical" evidence="2">
    <location>
        <begin position="267"/>
        <end position="284"/>
    </location>
</feature>
<dbReference type="AlphaFoldDB" id="A0A0A0BCA3"/>
<gene>
    <name evidence="3" type="ORF">Q760_12100</name>
</gene>
<keyword evidence="2" id="KW-0812">Transmembrane</keyword>
<feature type="compositionally biased region" description="Basic and acidic residues" evidence="1">
    <location>
        <begin position="341"/>
        <end position="354"/>
    </location>
</feature>
<evidence type="ECO:0000313" key="3">
    <source>
        <dbReference type="EMBL" id="KGM03818.1"/>
    </source>
</evidence>
<keyword evidence="4" id="KW-1185">Reference proteome</keyword>
<dbReference type="OrthoDB" id="10017520at2"/>
<comment type="caution">
    <text evidence="3">The sequence shown here is derived from an EMBL/GenBank/DDBJ whole genome shotgun (WGS) entry which is preliminary data.</text>
</comment>
<keyword evidence="2" id="KW-0472">Membrane</keyword>
<evidence type="ECO:0000256" key="1">
    <source>
        <dbReference type="SAM" id="MobiDB-lite"/>
    </source>
</evidence>
<organism evidence="3 4">
    <name type="scientific">Cellulomonas cellasea DSM 20118</name>
    <dbReference type="NCBI Taxonomy" id="1408250"/>
    <lineage>
        <taxon>Bacteria</taxon>
        <taxon>Bacillati</taxon>
        <taxon>Actinomycetota</taxon>
        <taxon>Actinomycetes</taxon>
        <taxon>Micrococcales</taxon>
        <taxon>Cellulomonadaceae</taxon>
        <taxon>Cellulomonas</taxon>
    </lineage>
</organism>
<feature type="compositionally biased region" description="Basic and acidic residues" evidence="1">
    <location>
        <begin position="361"/>
        <end position="373"/>
    </location>
</feature>
<name>A0A0A0BCA3_9CELL</name>
<evidence type="ECO:0000313" key="4">
    <source>
        <dbReference type="Proteomes" id="UP000029833"/>
    </source>
</evidence>
<dbReference type="Proteomes" id="UP000029833">
    <property type="component" value="Unassembled WGS sequence"/>
</dbReference>
<dbReference type="RefSeq" id="WP_034624668.1">
    <property type="nucleotide sequence ID" value="NZ_AXNT01000004.1"/>
</dbReference>
<proteinExistence type="predicted"/>